<name>A0A8J5Z7U7_9ROSI</name>
<organism evidence="1 2">
    <name type="scientific">Gossypium anomalum</name>
    <dbReference type="NCBI Taxonomy" id="47600"/>
    <lineage>
        <taxon>Eukaryota</taxon>
        <taxon>Viridiplantae</taxon>
        <taxon>Streptophyta</taxon>
        <taxon>Embryophyta</taxon>
        <taxon>Tracheophyta</taxon>
        <taxon>Spermatophyta</taxon>
        <taxon>Magnoliopsida</taxon>
        <taxon>eudicotyledons</taxon>
        <taxon>Gunneridae</taxon>
        <taxon>Pentapetalae</taxon>
        <taxon>rosids</taxon>
        <taxon>malvids</taxon>
        <taxon>Malvales</taxon>
        <taxon>Malvaceae</taxon>
        <taxon>Malvoideae</taxon>
        <taxon>Gossypium</taxon>
    </lineage>
</organism>
<gene>
    <name evidence="1" type="ORF">CXB51_007598</name>
</gene>
<dbReference type="EMBL" id="JAHUZN010000004">
    <property type="protein sequence ID" value="KAG8496365.1"/>
    <property type="molecule type" value="Genomic_DNA"/>
</dbReference>
<dbReference type="Proteomes" id="UP000701853">
    <property type="component" value="Chromosome 4"/>
</dbReference>
<evidence type="ECO:0000313" key="1">
    <source>
        <dbReference type="EMBL" id="KAG8496365.1"/>
    </source>
</evidence>
<proteinExistence type="predicted"/>
<protein>
    <submittedName>
        <fullName evidence="1">Uncharacterized protein</fullName>
    </submittedName>
</protein>
<keyword evidence="2" id="KW-1185">Reference proteome</keyword>
<reference evidence="1 2" key="1">
    <citation type="journal article" date="2021" name="bioRxiv">
        <title>The Gossypium anomalum genome as a resource for cotton improvement and evolutionary analysis of hybrid incompatibility.</title>
        <authorList>
            <person name="Grover C.E."/>
            <person name="Yuan D."/>
            <person name="Arick M.A."/>
            <person name="Miller E.R."/>
            <person name="Hu G."/>
            <person name="Peterson D.G."/>
            <person name="Wendel J.F."/>
            <person name="Udall J.A."/>
        </authorList>
    </citation>
    <scope>NUCLEOTIDE SEQUENCE [LARGE SCALE GENOMIC DNA]</scope>
    <source>
        <strain evidence="1">JFW-Udall</strain>
        <tissue evidence="1">Leaf</tissue>
    </source>
</reference>
<comment type="caution">
    <text evidence="1">The sequence shown here is derived from an EMBL/GenBank/DDBJ whole genome shotgun (WGS) entry which is preliminary data.</text>
</comment>
<dbReference type="AlphaFoldDB" id="A0A8J5Z7U7"/>
<dbReference type="OrthoDB" id="10545094at2759"/>
<sequence>MNFSFPWKPLRSSLGLSKLCAFILQNTYPPPFLRNVNPPPKCLTPESNKNALVVVAKMITSGLFCSPAASYKAIKALCTSGNFLLAARYLTQMEFENDQETYFMVGGDNGSGC</sequence>
<accession>A0A8J5Z7U7</accession>
<evidence type="ECO:0000313" key="2">
    <source>
        <dbReference type="Proteomes" id="UP000701853"/>
    </source>
</evidence>